<sequence length="94" mass="10833">MDNDKVVSIFHLREEAARRAREREEGLRALDAVFDEFQEKFLNLIDPDRRRVKATVYVANHAAEWAEEGRQLQALRERAGVSRMALAMTAAHVL</sequence>
<reference evidence="2" key="1">
    <citation type="submission" date="2011-05" db="EMBL/GenBank/DDBJ databases">
        <title>Complete sequence of Desulfotomaculum kuznetsovii DSM 6115.</title>
        <authorList>
            <person name="Lucas S."/>
            <person name="Han J."/>
            <person name="Lapidus A."/>
            <person name="Cheng J.-F."/>
            <person name="Goodwin L."/>
            <person name="Pitluck S."/>
            <person name="Peters L."/>
            <person name="Mikhailova N."/>
            <person name="Lu M."/>
            <person name="Saunders E."/>
            <person name="Han C."/>
            <person name="Tapia R."/>
            <person name="Land M."/>
            <person name="Hauser L."/>
            <person name="Kyrpides N."/>
            <person name="Ivanova N."/>
            <person name="Pagani I."/>
            <person name="Nazina T."/>
            <person name="Ivanova A."/>
            <person name="Parshina S."/>
            <person name="Kuever J."/>
            <person name="Muyzer G."/>
            <person name="Plugge C."/>
            <person name="Stams A."/>
            <person name="Woyke T."/>
        </authorList>
    </citation>
    <scope>NUCLEOTIDE SEQUENCE [LARGE SCALE GENOMIC DNA]</scope>
    <source>
        <strain evidence="2">DSM 6115 / VKM B-1805 / 17</strain>
    </source>
</reference>
<dbReference type="AlphaFoldDB" id="A0AAU8PB46"/>
<name>A0AAU8PB46_DESK7</name>
<dbReference type="EMBL" id="CP002770">
    <property type="protein sequence ID" value="AEG15198.1"/>
    <property type="molecule type" value="Genomic_DNA"/>
</dbReference>
<dbReference type="KEGG" id="dku:Desku_1618"/>
<accession>A0AAU8PB46</accession>
<evidence type="ECO:0000313" key="2">
    <source>
        <dbReference type="Proteomes" id="UP000009229"/>
    </source>
</evidence>
<dbReference type="RefSeq" id="WP_013822713.1">
    <property type="nucleotide sequence ID" value="NC_015573.1"/>
</dbReference>
<protein>
    <submittedName>
        <fullName evidence="1">Uncharacterized protein</fullName>
    </submittedName>
</protein>
<organism evidence="1 2">
    <name type="scientific">Desulfofundulus kuznetsovii (strain DSM 6115 / VKM B-1805 / 17)</name>
    <name type="common">Desulfotomaculum kuznetsovii</name>
    <dbReference type="NCBI Taxonomy" id="760568"/>
    <lineage>
        <taxon>Bacteria</taxon>
        <taxon>Bacillati</taxon>
        <taxon>Bacillota</taxon>
        <taxon>Clostridia</taxon>
        <taxon>Eubacteriales</taxon>
        <taxon>Peptococcaceae</taxon>
        <taxon>Desulfofundulus</taxon>
    </lineage>
</organism>
<proteinExistence type="predicted"/>
<evidence type="ECO:0000313" key="1">
    <source>
        <dbReference type="EMBL" id="AEG15198.1"/>
    </source>
</evidence>
<gene>
    <name evidence="1" type="ordered locus">Desku_1618</name>
</gene>
<keyword evidence="2" id="KW-1185">Reference proteome</keyword>
<dbReference type="Proteomes" id="UP000009229">
    <property type="component" value="Chromosome"/>
</dbReference>